<dbReference type="InterPro" id="IPR046341">
    <property type="entry name" value="SET_dom_sf"/>
</dbReference>
<dbReference type="Proteomes" id="UP000557566">
    <property type="component" value="Unassembled WGS sequence"/>
</dbReference>
<feature type="compositionally biased region" description="Basic and acidic residues" evidence="1">
    <location>
        <begin position="14"/>
        <end position="38"/>
    </location>
</feature>
<dbReference type="Gene3D" id="2.170.270.10">
    <property type="entry name" value="SET domain"/>
    <property type="match status" value="1"/>
</dbReference>
<organism evidence="3 4">
    <name type="scientific">Ophiocordyceps sinensis</name>
    <dbReference type="NCBI Taxonomy" id="72228"/>
    <lineage>
        <taxon>Eukaryota</taxon>
        <taxon>Fungi</taxon>
        <taxon>Dikarya</taxon>
        <taxon>Ascomycota</taxon>
        <taxon>Pezizomycotina</taxon>
        <taxon>Sordariomycetes</taxon>
        <taxon>Hypocreomycetidae</taxon>
        <taxon>Hypocreales</taxon>
        <taxon>Ophiocordycipitaceae</taxon>
        <taxon>Ophiocordyceps</taxon>
    </lineage>
</organism>
<dbReference type="InterPro" id="IPR001214">
    <property type="entry name" value="SET_dom"/>
</dbReference>
<evidence type="ECO:0000313" key="3">
    <source>
        <dbReference type="EMBL" id="KAF4509604.1"/>
    </source>
</evidence>
<proteinExistence type="predicted"/>
<evidence type="ECO:0000256" key="1">
    <source>
        <dbReference type="SAM" id="MobiDB-lite"/>
    </source>
</evidence>
<dbReference type="InterPro" id="IPR011990">
    <property type="entry name" value="TPR-like_helical_dom_sf"/>
</dbReference>
<name>A0A8H4PSF8_9HYPO</name>
<sequence length="739" mass="81325">MESGSGDASNLADLLKRMREAAADRSRPREGELVRDHPSPRQLISTFMVTLREMASLGDVGKFEVATSTQVPDAYPPCLRSASELQPLMISDMRLQTHHRGKKTLLRVLTPPSRMTAVMAIVEDEQGTAVLLQLYYQPDEATLPAHEIVHVDRICIVKEAFFKSATDGSYTLRVDHVSDIIWLDESDERVPLKWKKPPLTTKSVSLRMQGNSAVAKQNWAGAQRLYSSAITTAETPDEAGLAYLNRSLTNLRLGRPRQAMQDAIQGGNAAFSSEKQLFRSARALYDLGDFEACLHKLQVLAASHPSNVAVKPEMDRVKARLREQQTGEYDFGQMYEQAKSTPPLIDCASFSAPVEVRESPGKGRGLFTTVPVSAGQLLICEKAFAYSFVAEDASGAQKMPMIMGTKVMVAGQVQLLTQTVQKLYHDAQLARSFADLHCGDDAKPSVSECDGRPVIDSFLVERTVALNRFGTPRTNLSWCSDVMSQGPSAIENAQPSVPSACGVWRLASRINHSCTGNCRRSFIGDMLILRATRHLEAGTELRFWYVAPAPVESWAEAQKRLSPWGFVCDCELCAIRKATPAAALAKRNVLNEQLRGVLGGSSGTSVPQVRRLLGRLEETYAATTPLRMELWDPYWALGAHLLARNAPAKAIKMTVKGLEALGFSMVASPPLSDAQPPRLEVRQWGMVNQYTPWAFANLHKAYKRLAPELCPAAEKLVETAHSMVVGEKDSARDVFPCLC</sequence>
<reference evidence="3 4" key="1">
    <citation type="journal article" date="2020" name="Genome Biol. Evol.">
        <title>A new high-quality draft genome assembly of the Chinese cordyceps Ophiocordyceps sinensis.</title>
        <authorList>
            <person name="Shu R."/>
            <person name="Zhang J."/>
            <person name="Meng Q."/>
            <person name="Zhang H."/>
            <person name="Zhou G."/>
            <person name="Li M."/>
            <person name="Wu P."/>
            <person name="Zhao Y."/>
            <person name="Chen C."/>
            <person name="Qin Q."/>
        </authorList>
    </citation>
    <scope>NUCLEOTIDE SEQUENCE [LARGE SCALE GENOMIC DNA]</scope>
    <source>
        <strain evidence="3 4">IOZ07</strain>
    </source>
</reference>
<dbReference type="SUPFAM" id="SSF48452">
    <property type="entry name" value="TPR-like"/>
    <property type="match status" value="1"/>
</dbReference>
<dbReference type="SMART" id="SM00317">
    <property type="entry name" value="SET"/>
    <property type="match status" value="1"/>
</dbReference>
<dbReference type="Gene3D" id="1.25.40.10">
    <property type="entry name" value="Tetratricopeptide repeat domain"/>
    <property type="match status" value="1"/>
</dbReference>
<dbReference type="AlphaFoldDB" id="A0A8H4PSF8"/>
<evidence type="ECO:0000313" key="4">
    <source>
        <dbReference type="Proteomes" id="UP000557566"/>
    </source>
</evidence>
<dbReference type="PANTHER" id="PTHR47643">
    <property type="entry name" value="TPR DOMAIN PROTEIN (AFU_ORTHOLOGUE AFUA_5G12710)"/>
    <property type="match status" value="1"/>
</dbReference>
<protein>
    <recommendedName>
        <fullName evidence="2">SET domain-containing protein</fullName>
    </recommendedName>
</protein>
<dbReference type="PANTHER" id="PTHR47643:SF2">
    <property type="entry name" value="TPR DOMAIN PROTEIN (AFU_ORTHOLOGUE AFUA_5G12710)"/>
    <property type="match status" value="1"/>
</dbReference>
<dbReference type="InterPro" id="IPR053209">
    <property type="entry name" value="Gramillin-biosynth_MTr"/>
</dbReference>
<accession>A0A8H4PSF8</accession>
<keyword evidence="4" id="KW-1185">Reference proteome</keyword>
<evidence type="ECO:0000259" key="2">
    <source>
        <dbReference type="PROSITE" id="PS50280"/>
    </source>
</evidence>
<feature type="domain" description="SET" evidence="2">
    <location>
        <begin position="352"/>
        <end position="546"/>
    </location>
</feature>
<dbReference type="EMBL" id="JAAVMX010000004">
    <property type="protein sequence ID" value="KAF4509604.1"/>
    <property type="molecule type" value="Genomic_DNA"/>
</dbReference>
<comment type="caution">
    <text evidence="3">The sequence shown here is derived from an EMBL/GenBank/DDBJ whole genome shotgun (WGS) entry which is preliminary data.</text>
</comment>
<dbReference type="SUPFAM" id="SSF82199">
    <property type="entry name" value="SET domain"/>
    <property type="match status" value="1"/>
</dbReference>
<dbReference type="Pfam" id="PF00856">
    <property type="entry name" value="SET"/>
    <property type="match status" value="1"/>
</dbReference>
<dbReference type="OrthoDB" id="438641at2759"/>
<feature type="region of interest" description="Disordered" evidence="1">
    <location>
        <begin position="1"/>
        <end position="38"/>
    </location>
</feature>
<gene>
    <name evidence="3" type="ORF">G6O67_003760</name>
</gene>
<dbReference type="PROSITE" id="PS50280">
    <property type="entry name" value="SET"/>
    <property type="match status" value="1"/>
</dbReference>